<gene>
    <name evidence="1" type="ORF">HB811_07035</name>
</gene>
<evidence type="ECO:0000313" key="1">
    <source>
        <dbReference type="EMBL" id="MBC1316521.1"/>
    </source>
</evidence>
<name>A0A841XXP2_9LIST</name>
<comment type="caution">
    <text evidence="1">The sequence shown here is derived from an EMBL/GenBank/DDBJ whole genome shotgun (WGS) entry which is preliminary data.</text>
</comment>
<dbReference type="RefSeq" id="WP_185382185.1">
    <property type="nucleotide sequence ID" value="NZ_JAAROV010000002.1"/>
</dbReference>
<dbReference type="AlphaFoldDB" id="A0A841XXP2"/>
<organism evidence="1 2">
    <name type="scientific">Listeria booriae</name>
    <dbReference type="NCBI Taxonomy" id="1552123"/>
    <lineage>
        <taxon>Bacteria</taxon>
        <taxon>Bacillati</taxon>
        <taxon>Bacillota</taxon>
        <taxon>Bacilli</taxon>
        <taxon>Bacillales</taxon>
        <taxon>Listeriaceae</taxon>
        <taxon>Listeria</taxon>
    </lineage>
</organism>
<protein>
    <submittedName>
        <fullName evidence="1">Uncharacterized protein</fullName>
    </submittedName>
</protein>
<dbReference type="EMBL" id="JAAROV010000002">
    <property type="protein sequence ID" value="MBC1316521.1"/>
    <property type="molecule type" value="Genomic_DNA"/>
</dbReference>
<proteinExistence type="predicted"/>
<reference evidence="1 2" key="1">
    <citation type="submission" date="2020-03" db="EMBL/GenBank/DDBJ databases">
        <title>Soil Listeria distribution.</title>
        <authorList>
            <person name="Liao J."/>
            <person name="Wiedmann M."/>
        </authorList>
    </citation>
    <scope>NUCLEOTIDE SEQUENCE [LARGE SCALE GENOMIC DNA]</scope>
    <source>
        <strain evidence="1 2">FSL L7-1816</strain>
    </source>
</reference>
<dbReference type="Proteomes" id="UP000543379">
    <property type="component" value="Unassembled WGS sequence"/>
</dbReference>
<sequence>MCIFNKERLQLLRRRRENGEMPPKHRTRAIDAEIPFEIQGRKKKHMVYQETFSKHPIKYFTNKT</sequence>
<evidence type="ECO:0000313" key="2">
    <source>
        <dbReference type="Proteomes" id="UP000543379"/>
    </source>
</evidence>
<accession>A0A841XXP2</accession>